<feature type="chain" id="PRO_5044544891" description="PASTA domain-containing protein" evidence="1">
    <location>
        <begin position="23"/>
        <end position="104"/>
    </location>
</feature>
<dbReference type="GeneID" id="45762401"/>
<proteinExistence type="predicted"/>
<name>A0A0N1CJI0_9MYCO</name>
<dbReference type="Proteomes" id="UP000037962">
    <property type="component" value="Unassembled WGS sequence"/>
</dbReference>
<evidence type="ECO:0000313" key="2">
    <source>
        <dbReference type="EMBL" id="KPG11404.1"/>
    </source>
</evidence>
<dbReference type="OrthoDB" id="4748352at2"/>
<evidence type="ECO:0008006" key="8">
    <source>
        <dbReference type="Google" id="ProtNLM"/>
    </source>
</evidence>
<gene>
    <name evidence="2" type="ORF">AN908_13685</name>
    <name evidence="3" type="ORF">AN912_15145</name>
    <name evidence="4" type="ORF">AWB85_10420</name>
</gene>
<reference evidence="4 7" key="2">
    <citation type="submission" date="2016-01" db="EMBL/GenBank/DDBJ databases">
        <title>Mycobacterium immunogenum strain CD11_6 genome sequencing and assembly.</title>
        <authorList>
            <person name="Kaur G."/>
            <person name="Nair G.R."/>
            <person name="Mayilraj S."/>
        </authorList>
    </citation>
    <scope>NUCLEOTIDE SEQUENCE [LARGE SCALE GENOMIC DNA]</scope>
    <source>
        <strain evidence="4 7">CD11-6</strain>
    </source>
</reference>
<dbReference type="PATRIC" id="fig|83262.10.peg.3723"/>
<keyword evidence="6" id="KW-1185">Reference proteome</keyword>
<keyword evidence="1" id="KW-0732">Signal</keyword>
<evidence type="ECO:0000313" key="4">
    <source>
        <dbReference type="EMBL" id="OAT67576.1"/>
    </source>
</evidence>
<dbReference type="Proteomes" id="UP000186919">
    <property type="component" value="Unassembled WGS sequence"/>
</dbReference>
<dbReference type="STRING" id="83262.BAB75_00580"/>
<sequence length="104" mass="10700">MKKYLIAGTAAAALALAPFGFAVGAAAAQSDGSNAQQTISELQSQGYSVIVSKTGSKALTQCTASSVRPGQTTVRSDYGLPSNKRPGVFTTTTTTRTMYVDVTC</sequence>
<dbReference type="EMBL" id="LQYE01000028">
    <property type="protein sequence ID" value="OAT67576.1"/>
    <property type="molecule type" value="Genomic_DNA"/>
</dbReference>
<feature type="signal peptide" evidence="1">
    <location>
        <begin position="1"/>
        <end position="22"/>
    </location>
</feature>
<evidence type="ECO:0000256" key="1">
    <source>
        <dbReference type="SAM" id="SignalP"/>
    </source>
</evidence>
<organism evidence="4 7">
    <name type="scientific">Mycobacteroides immunogenum</name>
    <dbReference type="NCBI Taxonomy" id="83262"/>
    <lineage>
        <taxon>Bacteria</taxon>
        <taxon>Bacillati</taxon>
        <taxon>Actinomycetota</taxon>
        <taxon>Actinomycetes</taxon>
        <taxon>Mycobacteriales</taxon>
        <taxon>Mycobacteriaceae</taxon>
        <taxon>Mycobacteroides</taxon>
    </lineage>
</organism>
<dbReference type="EMBL" id="LJFS01000017">
    <property type="protein sequence ID" value="KPG33140.1"/>
    <property type="molecule type" value="Genomic_DNA"/>
</dbReference>
<dbReference type="EMBL" id="LJFO01000006">
    <property type="protein sequence ID" value="KPG11404.1"/>
    <property type="molecule type" value="Genomic_DNA"/>
</dbReference>
<comment type="caution">
    <text evidence="4">The sequence shown here is derived from an EMBL/GenBank/DDBJ whole genome shotgun (WGS) entry which is preliminary data.</text>
</comment>
<evidence type="ECO:0000313" key="5">
    <source>
        <dbReference type="Proteomes" id="UP000037843"/>
    </source>
</evidence>
<dbReference type="RefSeq" id="WP_043077485.1">
    <property type="nucleotide sequence ID" value="NZ_CP011530.1"/>
</dbReference>
<evidence type="ECO:0000313" key="3">
    <source>
        <dbReference type="EMBL" id="KPG33140.1"/>
    </source>
</evidence>
<dbReference type="KEGG" id="miz:BAB75_00580"/>
<reference evidence="5 6" key="1">
    <citation type="submission" date="2015-09" db="EMBL/GenBank/DDBJ databases">
        <title>Genome Sequences of Mycobacterium immunogenum Isolates, Recuperated from a Chloraminated Drinking Water Distribution System Simulator Subjected to Episodes of Nitrification.</title>
        <authorList>
            <person name="Gomez-Alvarez V."/>
            <person name="Revetta R.P."/>
        </authorList>
    </citation>
    <scope>NUCLEOTIDE SEQUENCE [LARGE SCALE GENOMIC DNA]</scope>
    <source>
        <strain evidence="2 5">H008</strain>
        <strain evidence="3 6">H076</strain>
    </source>
</reference>
<dbReference type="AlphaFoldDB" id="A0A0N1CJI0"/>
<protein>
    <recommendedName>
        <fullName evidence="8">PASTA domain-containing protein</fullName>
    </recommendedName>
</protein>
<accession>A0A0N1CJI0</accession>
<evidence type="ECO:0000313" key="6">
    <source>
        <dbReference type="Proteomes" id="UP000037962"/>
    </source>
</evidence>
<evidence type="ECO:0000313" key="7">
    <source>
        <dbReference type="Proteomes" id="UP000186919"/>
    </source>
</evidence>
<dbReference type="Proteomes" id="UP000037843">
    <property type="component" value="Unassembled WGS sequence"/>
</dbReference>